<dbReference type="InterPro" id="IPR035386">
    <property type="entry name" value="Arm-DNA-bind_5"/>
</dbReference>
<evidence type="ECO:0000256" key="2">
    <source>
        <dbReference type="ARBA" id="ARBA00023125"/>
    </source>
</evidence>
<dbReference type="Pfam" id="PF13102">
    <property type="entry name" value="Phage_int_SAM_5"/>
    <property type="match status" value="1"/>
</dbReference>
<dbReference type="Proteomes" id="UP000664628">
    <property type="component" value="Unassembled WGS sequence"/>
</dbReference>
<dbReference type="Pfam" id="PF00589">
    <property type="entry name" value="Phage_integrase"/>
    <property type="match status" value="1"/>
</dbReference>
<protein>
    <submittedName>
        <fullName evidence="5">Site-specific integrase</fullName>
    </submittedName>
</protein>
<dbReference type="Gene3D" id="1.10.150.130">
    <property type="match status" value="1"/>
</dbReference>
<keyword evidence="6" id="KW-1185">Reference proteome</keyword>
<dbReference type="PANTHER" id="PTHR30349">
    <property type="entry name" value="PHAGE INTEGRASE-RELATED"/>
    <property type="match status" value="1"/>
</dbReference>
<dbReference type="Gene3D" id="1.10.443.10">
    <property type="entry name" value="Intergrase catalytic core"/>
    <property type="match status" value="1"/>
</dbReference>
<dbReference type="PANTHER" id="PTHR30349:SF64">
    <property type="entry name" value="PROPHAGE INTEGRASE INTD-RELATED"/>
    <property type="match status" value="1"/>
</dbReference>
<dbReference type="InterPro" id="IPR002104">
    <property type="entry name" value="Integrase_catalytic"/>
</dbReference>
<keyword evidence="3" id="KW-0233">DNA recombination</keyword>
<dbReference type="RefSeq" id="WP_207330831.1">
    <property type="nucleotide sequence ID" value="NZ_JAFMYW010000006.1"/>
</dbReference>
<dbReference type="InterPro" id="IPR025269">
    <property type="entry name" value="SAM-like_dom"/>
</dbReference>
<dbReference type="InterPro" id="IPR010998">
    <property type="entry name" value="Integrase_recombinase_N"/>
</dbReference>
<dbReference type="Pfam" id="PF17293">
    <property type="entry name" value="Arm-DNA-bind_5"/>
    <property type="match status" value="1"/>
</dbReference>
<dbReference type="SUPFAM" id="SSF56349">
    <property type="entry name" value="DNA breaking-rejoining enzymes"/>
    <property type="match status" value="1"/>
</dbReference>
<accession>A0ABS3JLK2</accession>
<sequence length="392" mass="45946">MKSSIKLIIKDDHIKKDGTSALCLEARLDGKKVRFPLNISWPADHFDKPKGQLKARQKGDVLFDDYKLIIQGKMADLTAIFTHYRLAKKELSVEQLKKEYYSWHSRADFYAYWWAELSDRNRRGKIEHPTYMCHKASYNKMKQFKSSCTFAELTPKLMENFRAWMRKKLGNRPATSEKTLKDVRTYVNLAIQDKHMIDNPFKIIKVRNVEVIKEVLTLDQVKQLIDLYEQPDLASSWYCVLQHFLFSCFTGLRISDIQRVKTEHIVDGALVFKAHKTRNAKHKTISIPLHPIALRFVTTTAGRLFATYTEQYTNRVLRKISEHLEWTTKVSTHTARHTFGTNFIELGGDVVTLQGYMGHSKIQTTMQYVHLSERRKREQINVFDYFIEQDSD</sequence>
<comment type="caution">
    <text evidence="5">The sequence shown here is derived from an EMBL/GenBank/DDBJ whole genome shotgun (WGS) entry which is preliminary data.</text>
</comment>
<evidence type="ECO:0000313" key="5">
    <source>
        <dbReference type="EMBL" id="MBO0950889.1"/>
    </source>
</evidence>
<comment type="similarity">
    <text evidence="1">Belongs to the 'phage' integrase family.</text>
</comment>
<dbReference type="InterPro" id="IPR011010">
    <property type="entry name" value="DNA_brk_join_enz"/>
</dbReference>
<evidence type="ECO:0000259" key="4">
    <source>
        <dbReference type="PROSITE" id="PS51898"/>
    </source>
</evidence>
<gene>
    <name evidence="5" type="ORF">J2I46_20020</name>
</gene>
<dbReference type="EMBL" id="JAFMYW010000006">
    <property type="protein sequence ID" value="MBO0950889.1"/>
    <property type="molecule type" value="Genomic_DNA"/>
</dbReference>
<proteinExistence type="inferred from homology"/>
<keyword evidence="2" id="KW-0238">DNA-binding</keyword>
<dbReference type="InterPro" id="IPR013762">
    <property type="entry name" value="Integrase-like_cat_sf"/>
</dbReference>
<evidence type="ECO:0000256" key="3">
    <source>
        <dbReference type="ARBA" id="ARBA00023172"/>
    </source>
</evidence>
<dbReference type="CDD" id="cd01185">
    <property type="entry name" value="INTN1_C_like"/>
    <property type="match status" value="1"/>
</dbReference>
<dbReference type="PROSITE" id="PS51898">
    <property type="entry name" value="TYR_RECOMBINASE"/>
    <property type="match status" value="1"/>
</dbReference>
<dbReference type="InterPro" id="IPR050090">
    <property type="entry name" value="Tyrosine_recombinase_XerCD"/>
</dbReference>
<reference evidence="5 6" key="1">
    <citation type="submission" date="2021-03" db="EMBL/GenBank/DDBJ databases">
        <title>Fibrella sp. HMF5405 genome sequencing and assembly.</title>
        <authorList>
            <person name="Kang H."/>
            <person name="Kim H."/>
            <person name="Bae S."/>
            <person name="Joh K."/>
        </authorList>
    </citation>
    <scope>NUCLEOTIDE SEQUENCE [LARGE SCALE GENOMIC DNA]</scope>
    <source>
        <strain evidence="5 6">HMF5405</strain>
    </source>
</reference>
<organism evidence="5 6">
    <name type="scientific">Fibrella forsythiae</name>
    <dbReference type="NCBI Taxonomy" id="2817061"/>
    <lineage>
        <taxon>Bacteria</taxon>
        <taxon>Pseudomonadati</taxon>
        <taxon>Bacteroidota</taxon>
        <taxon>Cytophagia</taxon>
        <taxon>Cytophagales</taxon>
        <taxon>Spirosomataceae</taxon>
        <taxon>Fibrella</taxon>
    </lineage>
</organism>
<feature type="domain" description="Tyr recombinase" evidence="4">
    <location>
        <begin position="211"/>
        <end position="381"/>
    </location>
</feature>
<evidence type="ECO:0000256" key="1">
    <source>
        <dbReference type="ARBA" id="ARBA00008857"/>
    </source>
</evidence>
<name>A0ABS3JLK2_9BACT</name>
<evidence type="ECO:0000313" key="6">
    <source>
        <dbReference type="Proteomes" id="UP000664628"/>
    </source>
</evidence>